<dbReference type="EMBL" id="CACRUX010000088">
    <property type="protein sequence ID" value="VYU44224.1"/>
    <property type="molecule type" value="Genomic_DNA"/>
</dbReference>
<reference evidence="1" key="1">
    <citation type="submission" date="2019-11" db="EMBL/GenBank/DDBJ databases">
        <authorList>
            <person name="Feng L."/>
        </authorList>
    </citation>
    <scope>NUCLEOTIDE SEQUENCE</scope>
    <source>
        <strain evidence="1">VrattiLFYP33</strain>
    </source>
</reference>
<sequence length="158" mass="18782">MKNSLRRLISATALLIVFFGLLFYPLVKVEHVKVTINEFFELNRFSLLPDGQRIFLYDRKNNNIIAKDIQSSYERGNKLYVYGPYFQGIIERQKDQIQIFVENTEEKGKLLRLRNEDGLILINKSDMNKEELRIFEILKVSTELKEETKQKEMIVKIY</sequence>
<accession>A0A6N3EWB2</accession>
<evidence type="ECO:0000313" key="1">
    <source>
        <dbReference type="EMBL" id="VYU44224.1"/>
    </source>
</evidence>
<dbReference type="RefSeq" id="WP_021842554.1">
    <property type="nucleotide sequence ID" value="NZ_CACRUX010000088.1"/>
</dbReference>
<proteinExistence type="predicted"/>
<organism evidence="1">
    <name type="scientific">Veillonella ratti</name>
    <dbReference type="NCBI Taxonomy" id="103892"/>
    <lineage>
        <taxon>Bacteria</taxon>
        <taxon>Bacillati</taxon>
        <taxon>Bacillota</taxon>
        <taxon>Negativicutes</taxon>
        <taxon>Veillonellales</taxon>
        <taxon>Veillonellaceae</taxon>
        <taxon>Veillonella</taxon>
    </lineage>
</organism>
<gene>
    <name evidence="1" type="ORF">VRLFYP33_02059</name>
</gene>
<dbReference type="AlphaFoldDB" id="A0A6N3EWB2"/>
<name>A0A6N3EWB2_9FIRM</name>
<protein>
    <submittedName>
        <fullName evidence="1">Uncharacterized protein</fullName>
    </submittedName>
</protein>